<dbReference type="NCBIfam" id="TIGR00952">
    <property type="entry name" value="S15_bact"/>
    <property type="match status" value="1"/>
</dbReference>
<dbReference type="GO" id="GO:0003735">
    <property type="term" value="F:structural constituent of ribosome"/>
    <property type="evidence" value="ECO:0007669"/>
    <property type="project" value="InterPro"/>
</dbReference>
<dbReference type="HOGENOM" id="CLU_037471_2_0_1"/>
<dbReference type="InterPro" id="IPR009068">
    <property type="entry name" value="uS15_NS1_RNA-bd_sf"/>
</dbReference>
<name>A0A0E0HLP0_ORYNI</name>
<keyword evidence="2" id="KW-0689">Ribosomal protein</keyword>
<dbReference type="InterPro" id="IPR000589">
    <property type="entry name" value="Ribosomal_uS15"/>
</dbReference>
<evidence type="ECO:0000256" key="1">
    <source>
        <dbReference type="ARBA" id="ARBA00008434"/>
    </source>
</evidence>
<evidence type="ECO:0000256" key="3">
    <source>
        <dbReference type="ARBA" id="ARBA00023274"/>
    </source>
</evidence>
<dbReference type="PANTHER" id="PTHR47546:SF3">
    <property type="entry name" value="30S RIBOSOMAL PROTEIN S15, CHLOROPLASTIC"/>
    <property type="match status" value="1"/>
</dbReference>
<feature type="compositionally biased region" description="Basic residues" evidence="5">
    <location>
        <begin position="447"/>
        <end position="466"/>
    </location>
</feature>
<evidence type="ECO:0000256" key="4">
    <source>
        <dbReference type="ARBA" id="ARBA00035250"/>
    </source>
</evidence>
<comment type="similarity">
    <text evidence="1">Belongs to the universal ribosomal protein uS15 family.</text>
</comment>
<dbReference type="GO" id="GO:0005737">
    <property type="term" value="C:cytoplasm"/>
    <property type="evidence" value="ECO:0007669"/>
    <property type="project" value="UniProtKB-ARBA"/>
</dbReference>
<protein>
    <recommendedName>
        <fullName evidence="4">Small ribosomal subunit protein uS15c</fullName>
    </recommendedName>
</protein>
<evidence type="ECO:0000313" key="6">
    <source>
        <dbReference type="EnsemblPlants" id="ONIVA06G05760.1"/>
    </source>
</evidence>
<reference evidence="6" key="1">
    <citation type="submission" date="2015-04" db="UniProtKB">
        <authorList>
            <consortium name="EnsemblPlants"/>
        </authorList>
    </citation>
    <scope>IDENTIFICATION</scope>
    <source>
        <strain evidence="6">SL10</strain>
    </source>
</reference>
<evidence type="ECO:0000256" key="5">
    <source>
        <dbReference type="SAM" id="MobiDB-lite"/>
    </source>
</evidence>
<dbReference type="GO" id="GO:1990904">
    <property type="term" value="C:ribonucleoprotein complex"/>
    <property type="evidence" value="ECO:0007669"/>
    <property type="project" value="UniProtKB-KW"/>
</dbReference>
<dbReference type="EnsemblPlants" id="ONIVA06G05760.1">
    <property type="protein sequence ID" value="ONIVA06G05760.1"/>
    <property type="gene ID" value="ONIVA06G05760"/>
</dbReference>
<feature type="compositionally biased region" description="Pro residues" evidence="5">
    <location>
        <begin position="64"/>
        <end position="77"/>
    </location>
</feature>
<dbReference type="Gramene" id="ONIVA06G05760.1">
    <property type="protein sequence ID" value="ONIVA06G05760.1"/>
    <property type="gene ID" value="ONIVA06G05760"/>
</dbReference>
<evidence type="ECO:0000313" key="7">
    <source>
        <dbReference type="Proteomes" id="UP000006591"/>
    </source>
</evidence>
<feature type="compositionally biased region" description="Basic and acidic residues" evidence="5">
    <location>
        <begin position="171"/>
        <end position="198"/>
    </location>
</feature>
<dbReference type="eggNOG" id="KOG2815">
    <property type="taxonomic scope" value="Eukaryota"/>
</dbReference>
<dbReference type="PANTHER" id="PTHR47546">
    <property type="entry name" value="S15/NS1, RNA-BINDING PROTEIN"/>
    <property type="match status" value="1"/>
</dbReference>
<proteinExistence type="inferred from homology"/>
<keyword evidence="3" id="KW-0687">Ribonucleoprotein</keyword>
<accession>A0A0E0HLP0</accession>
<feature type="region of interest" description="Disordered" evidence="5">
    <location>
        <begin position="143"/>
        <end position="198"/>
    </location>
</feature>
<sequence>MALLLLRRRIHRGHKTLLPRAFSSSSGEGMFPPPTSDPASADQRTTKLSSHFAEIRGHLNATPPSSPPRRIPESPPPDDVRRSLHLFRNPHPSSGATSAAAANPSPSFADVFRARPAPPTSRATGADAFPFSALRESLNKNLGTSPTASAVPLPGATASSPDWSSILSSRQRHDGKPLPESVFGRETRGEARRGRDGKVEEQQFIRLYSDNELGKKLSELRPPVGKDGKEWFSVEELSRRLKKLREMDREERALQSGLGTDVLRDAIVTLQTKDLKTNNFAIGECLMKLMDNLFVTDDAVVTFGLLVAAAQSMSALMAFGSQATPAYLLGKPQQELVERYFHPDHMSSAEKMKQELQSVRDEFKMSENDCGSARVQVAQLTTKIKHLSTTLHKKDKHSRKGLQEMVQRRKKYLKYLRRTDWDSYCLVLSKLGLRDVPEYKPPDYKSKRSSSGKTKAKRKIKRKMKA</sequence>
<dbReference type="InterPro" id="IPR005290">
    <property type="entry name" value="Ribosomal_uS15_bac-type"/>
</dbReference>
<feature type="region of interest" description="Disordered" evidence="5">
    <location>
        <begin position="436"/>
        <end position="466"/>
    </location>
</feature>
<evidence type="ECO:0000256" key="2">
    <source>
        <dbReference type="ARBA" id="ARBA00022980"/>
    </source>
</evidence>
<organism evidence="6">
    <name type="scientific">Oryza nivara</name>
    <name type="common">Indian wild rice</name>
    <name type="synonym">Oryza sativa f. spontanea</name>
    <dbReference type="NCBI Taxonomy" id="4536"/>
    <lineage>
        <taxon>Eukaryota</taxon>
        <taxon>Viridiplantae</taxon>
        <taxon>Streptophyta</taxon>
        <taxon>Embryophyta</taxon>
        <taxon>Tracheophyta</taxon>
        <taxon>Spermatophyta</taxon>
        <taxon>Magnoliopsida</taxon>
        <taxon>Liliopsida</taxon>
        <taxon>Poales</taxon>
        <taxon>Poaceae</taxon>
        <taxon>BOP clade</taxon>
        <taxon>Oryzoideae</taxon>
        <taxon>Oryzeae</taxon>
        <taxon>Oryzinae</taxon>
        <taxon>Oryza</taxon>
    </lineage>
</organism>
<dbReference type="STRING" id="4536.A0A0E0HLP0"/>
<dbReference type="GO" id="GO:0006412">
    <property type="term" value="P:translation"/>
    <property type="evidence" value="ECO:0007669"/>
    <property type="project" value="InterPro"/>
</dbReference>
<dbReference type="Proteomes" id="UP000006591">
    <property type="component" value="Chromosome 6"/>
</dbReference>
<dbReference type="Gene3D" id="1.10.287.10">
    <property type="entry name" value="S15/NS1, RNA-binding"/>
    <property type="match status" value="1"/>
</dbReference>
<dbReference type="OMA" id="KEWFSVE"/>
<dbReference type="SMART" id="SM01387">
    <property type="entry name" value="Ribosomal_S15"/>
    <property type="match status" value="1"/>
</dbReference>
<feature type="compositionally biased region" description="Polar residues" evidence="5">
    <location>
        <begin position="157"/>
        <end position="169"/>
    </location>
</feature>
<keyword evidence="7" id="KW-1185">Reference proteome</keyword>
<feature type="compositionally biased region" description="Low complexity" evidence="5">
    <location>
        <begin position="90"/>
        <end position="104"/>
    </location>
</feature>
<dbReference type="SUPFAM" id="SSF47060">
    <property type="entry name" value="S15/NS1 RNA-binding domain"/>
    <property type="match status" value="1"/>
</dbReference>
<dbReference type="GO" id="GO:0005840">
    <property type="term" value="C:ribosome"/>
    <property type="evidence" value="ECO:0007669"/>
    <property type="project" value="UniProtKB-KW"/>
</dbReference>
<dbReference type="Pfam" id="PF00312">
    <property type="entry name" value="Ribosomal_S15"/>
    <property type="match status" value="1"/>
</dbReference>
<feature type="region of interest" description="Disordered" evidence="5">
    <location>
        <begin position="20"/>
        <end position="104"/>
    </location>
</feature>
<dbReference type="AlphaFoldDB" id="A0A0E0HLP0"/>
<dbReference type="HAMAP" id="MF_01343_B">
    <property type="entry name" value="Ribosomal_uS15_B"/>
    <property type="match status" value="1"/>
</dbReference>
<dbReference type="CDD" id="cd00353">
    <property type="entry name" value="Ribosomal_S15p_S13e"/>
    <property type="match status" value="1"/>
</dbReference>
<reference evidence="6" key="2">
    <citation type="submission" date="2018-04" db="EMBL/GenBank/DDBJ databases">
        <title>OnivRS2 (Oryza nivara Reference Sequence Version 2).</title>
        <authorList>
            <person name="Zhang J."/>
            <person name="Kudrna D."/>
            <person name="Lee S."/>
            <person name="Talag J."/>
            <person name="Rajasekar S."/>
            <person name="Welchert J."/>
            <person name="Hsing Y.-I."/>
            <person name="Wing R.A."/>
        </authorList>
    </citation>
    <scope>NUCLEOTIDE SEQUENCE [LARGE SCALE GENOMIC DNA]</scope>
    <source>
        <strain evidence="6">SL10</strain>
    </source>
</reference>
<feature type="compositionally biased region" description="Basic and acidic residues" evidence="5">
    <location>
        <begin position="436"/>
        <end position="446"/>
    </location>
</feature>